<evidence type="ECO:0000313" key="3">
    <source>
        <dbReference type="Proteomes" id="UP000270296"/>
    </source>
</evidence>
<dbReference type="OrthoDB" id="5570127at2759"/>
<accession>A0A183ITP8</accession>
<dbReference type="Proteomes" id="UP000270296">
    <property type="component" value="Unassembled WGS sequence"/>
</dbReference>
<dbReference type="SUPFAM" id="SSF48452">
    <property type="entry name" value="TPR-like"/>
    <property type="match status" value="1"/>
</dbReference>
<evidence type="ECO:0000259" key="1">
    <source>
        <dbReference type="PROSITE" id="PS51189"/>
    </source>
</evidence>
<dbReference type="SMART" id="SM00028">
    <property type="entry name" value="TPR"/>
    <property type="match status" value="1"/>
</dbReference>
<reference evidence="4" key="1">
    <citation type="submission" date="2016-06" db="UniProtKB">
        <authorList>
            <consortium name="WormBaseParasite"/>
        </authorList>
    </citation>
    <scope>IDENTIFICATION</scope>
</reference>
<evidence type="ECO:0000313" key="4">
    <source>
        <dbReference type="WBParaSite" id="SBAD_0000726001-mRNA-1"/>
    </source>
</evidence>
<dbReference type="WBParaSite" id="SBAD_0000726001-mRNA-1">
    <property type="protein sequence ID" value="SBAD_0000726001-mRNA-1"/>
    <property type="gene ID" value="SBAD_0000726001"/>
</dbReference>
<proteinExistence type="predicted"/>
<dbReference type="InterPro" id="IPR014009">
    <property type="entry name" value="PIK_FAT"/>
</dbReference>
<dbReference type="InterPro" id="IPR003151">
    <property type="entry name" value="PIK-rel_kinase_FAT"/>
</dbReference>
<sequence length="731" mass="85650">MLESLCSLYSSLNESDLWYFICLQRLENHDLIAALSLEQDGRYSQAAEGYDAVMISQRKEINKGRYTERSFKELRLCEERWIHCLKELGEWNHLHEVSSKKSFGDPLLHLETSWRTWNWTSLKDTLQQLEISCPKDFSWKANLYRGYLYMYSPEDQQSGSINVVVDLCNKQLIKEWRRLPPVVSISHMPILQASQLVVELQEAASLLTAFTSNGSQRNFANDLKPVIKTWRNRPPVINDDLYYWNQLIGWRLHNFEQIVDMLGNEPVWFYQQAQQILLCTHAISRCLLQFAQTAKKRGDCVLAFDTLQRLHAVPSLPVYDIYQKVRQQIKCCIKSALYNRKPSTTPEYLHQGLDVIDNCNISLFPKDYIAEFYSLKGNILSQLCRCEEARKAFQTCLQLNDGCVHGWAQFGEHLENLFLKERHFSDAVQALVCFLQAAKLSTESKSRKYIVKVMWLLKFDCDNVMHEHLLTYGLTMPPGNWVFWIPQLLSHLYEYHKTAVVTLLKYISRTYPEIVFYYTKAMARDISASYEAQGVVPTDDVYLQEILTEIETGHSSLYTVLTNIHRELCNEFRETWIEKAIHLAHSMLQYCRRYAFEHRNDMDDSLLPTYLRSQLTKIYDLVSFDNDLLIKVENIFGNVDFAPYASRNITPVTEMLSRLCRRLETYYFDLPHSSFLPDYSLYLSFYSSRVAQINIPGESLFARVRDSHNFMLCGRSFLFYVIYCRYTFGLL</sequence>
<feature type="domain" description="FAT" evidence="1">
    <location>
        <begin position="1"/>
        <end position="525"/>
    </location>
</feature>
<dbReference type="InterPro" id="IPR019734">
    <property type="entry name" value="TPR_rpt"/>
</dbReference>
<protein>
    <submittedName>
        <fullName evidence="4">FAT domain-containing protein</fullName>
    </submittedName>
</protein>
<reference evidence="2 3" key="2">
    <citation type="submission" date="2018-11" db="EMBL/GenBank/DDBJ databases">
        <authorList>
            <consortium name="Pathogen Informatics"/>
        </authorList>
    </citation>
    <scope>NUCLEOTIDE SEQUENCE [LARGE SCALE GENOMIC DNA]</scope>
</reference>
<gene>
    <name evidence="2" type="ORF">SBAD_LOCUS6995</name>
</gene>
<evidence type="ECO:0000313" key="2">
    <source>
        <dbReference type="EMBL" id="VDP11443.1"/>
    </source>
</evidence>
<dbReference type="Pfam" id="PF02259">
    <property type="entry name" value="FAT"/>
    <property type="match status" value="1"/>
</dbReference>
<dbReference type="EMBL" id="UZAM01010228">
    <property type="protein sequence ID" value="VDP11443.1"/>
    <property type="molecule type" value="Genomic_DNA"/>
</dbReference>
<organism evidence="4">
    <name type="scientific">Soboliphyme baturini</name>
    <dbReference type="NCBI Taxonomy" id="241478"/>
    <lineage>
        <taxon>Eukaryota</taxon>
        <taxon>Metazoa</taxon>
        <taxon>Ecdysozoa</taxon>
        <taxon>Nematoda</taxon>
        <taxon>Enoplea</taxon>
        <taxon>Dorylaimia</taxon>
        <taxon>Dioctophymatida</taxon>
        <taxon>Dioctophymatoidea</taxon>
        <taxon>Soboliphymatidae</taxon>
        <taxon>Soboliphyme</taxon>
    </lineage>
</organism>
<dbReference type="InterPro" id="IPR011990">
    <property type="entry name" value="TPR-like_helical_dom_sf"/>
</dbReference>
<dbReference type="AlphaFoldDB" id="A0A183ITP8"/>
<name>A0A183ITP8_9BILA</name>
<dbReference type="PROSITE" id="PS51189">
    <property type="entry name" value="FAT"/>
    <property type="match status" value="1"/>
</dbReference>
<keyword evidence="3" id="KW-1185">Reference proteome</keyword>